<proteinExistence type="predicted"/>
<keyword evidence="4" id="KW-1185">Reference proteome</keyword>
<name>A0A2P8CVZ5_9ACTN</name>
<organism evidence="3 4">
    <name type="scientific">Murinocardiopsis flavida</name>
    <dbReference type="NCBI Taxonomy" id="645275"/>
    <lineage>
        <taxon>Bacteria</taxon>
        <taxon>Bacillati</taxon>
        <taxon>Actinomycetota</taxon>
        <taxon>Actinomycetes</taxon>
        <taxon>Streptosporangiales</taxon>
        <taxon>Nocardiopsidaceae</taxon>
        <taxon>Murinocardiopsis</taxon>
    </lineage>
</organism>
<evidence type="ECO:0000313" key="3">
    <source>
        <dbReference type="EMBL" id="PSK89152.1"/>
    </source>
</evidence>
<dbReference type="Proteomes" id="UP000240542">
    <property type="component" value="Unassembled WGS sequence"/>
</dbReference>
<reference evidence="3 4" key="1">
    <citation type="submission" date="2018-03" db="EMBL/GenBank/DDBJ databases">
        <title>Genomic Encyclopedia of Archaeal and Bacterial Type Strains, Phase II (KMG-II): from individual species to whole genera.</title>
        <authorList>
            <person name="Goeker M."/>
        </authorList>
    </citation>
    <scope>NUCLEOTIDE SEQUENCE [LARGE SCALE GENOMIC DNA]</scope>
    <source>
        <strain evidence="3 4">DSM 45312</strain>
    </source>
</reference>
<feature type="domain" description="AMP-dependent synthetase/ligase" evidence="2">
    <location>
        <begin position="74"/>
        <end position="184"/>
    </location>
</feature>
<dbReference type="Pfam" id="PF00501">
    <property type="entry name" value="AMP-binding"/>
    <property type="match status" value="1"/>
</dbReference>
<evidence type="ECO:0000259" key="2">
    <source>
        <dbReference type="Pfam" id="PF00501"/>
    </source>
</evidence>
<feature type="compositionally biased region" description="Polar residues" evidence="1">
    <location>
        <begin position="27"/>
        <end position="37"/>
    </location>
</feature>
<dbReference type="AlphaFoldDB" id="A0A2P8CVZ5"/>
<feature type="region of interest" description="Disordered" evidence="1">
    <location>
        <begin position="1"/>
        <end position="48"/>
    </location>
</feature>
<dbReference type="EMBL" id="PYGA01000027">
    <property type="protein sequence ID" value="PSK89152.1"/>
    <property type="molecule type" value="Genomic_DNA"/>
</dbReference>
<evidence type="ECO:0000256" key="1">
    <source>
        <dbReference type="SAM" id="MobiDB-lite"/>
    </source>
</evidence>
<sequence length="301" mass="31605">MTSPGQRSADRTIEPGGRMTARPATRFSPTEQPSPSQRGAAPVGSIVGGLPDRLRRLGFRSGVTDADGTATDSQEFAATARRAAKGLARRGMRPDDVVGVLAPVGTERLTACYATMGAGGRALPLELASDLETLIDVLAATDARIILATAPLALIALELAERSRVRQVISFGTVPETTPFDELLQRADDGYDPSHGLFSNGIVSYRSAADGVHTTLHGHIELLDRFRRFDADLALTPSDTVLLEPGAPESVRAVLAAVALWNGSSLVSTDGVEEAAVREVAAEVGATVRCDATPMRVSPDP</sequence>
<gene>
    <name evidence="3" type="ORF">CLV63_12725</name>
</gene>
<dbReference type="Gene3D" id="3.40.50.12780">
    <property type="entry name" value="N-terminal domain of ligase-like"/>
    <property type="match status" value="1"/>
</dbReference>
<dbReference type="SUPFAM" id="SSF56801">
    <property type="entry name" value="Acetyl-CoA synthetase-like"/>
    <property type="match status" value="1"/>
</dbReference>
<evidence type="ECO:0000313" key="4">
    <source>
        <dbReference type="Proteomes" id="UP000240542"/>
    </source>
</evidence>
<protein>
    <submittedName>
        <fullName evidence="3">AMP-binding enzyme</fullName>
    </submittedName>
</protein>
<comment type="caution">
    <text evidence="3">The sequence shown here is derived from an EMBL/GenBank/DDBJ whole genome shotgun (WGS) entry which is preliminary data.</text>
</comment>
<dbReference type="InterPro" id="IPR000873">
    <property type="entry name" value="AMP-dep_synth/lig_dom"/>
</dbReference>
<dbReference type="InterPro" id="IPR042099">
    <property type="entry name" value="ANL_N_sf"/>
</dbReference>
<accession>A0A2P8CVZ5</accession>